<dbReference type="Gene3D" id="2.60.120.620">
    <property type="entry name" value="q2cbj1_9rhob like domain"/>
    <property type="match status" value="1"/>
</dbReference>
<dbReference type="SUPFAM" id="SSF51197">
    <property type="entry name" value="Clavaminate synthase-like"/>
    <property type="match status" value="1"/>
</dbReference>
<dbReference type="PANTHER" id="PTHR20883:SF48">
    <property type="entry name" value="ECTOINE DIOXYGENASE"/>
    <property type="match status" value="1"/>
</dbReference>
<evidence type="ECO:0000313" key="12">
    <source>
        <dbReference type="Proteomes" id="UP000198640"/>
    </source>
</evidence>
<dbReference type="Proteomes" id="UP000198640">
    <property type="component" value="Unassembled WGS sequence"/>
</dbReference>
<comment type="similarity">
    <text evidence="3">Belongs to the PhyH family. EctD subfamily.</text>
</comment>
<evidence type="ECO:0000256" key="8">
    <source>
        <dbReference type="ARBA" id="ARBA00023004"/>
    </source>
</evidence>
<dbReference type="RefSeq" id="WP_218132786.1">
    <property type="nucleotide sequence ID" value="NZ_FNOY01000020.1"/>
</dbReference>
<reference evidence="11 12" key="1">
    <citation type="submission" date="2016-10" db="EMBL/GenBank/DDBJ databases">
        <authorList>
            <person name="de Groot N.N."/>
        </authorList>
    </citation>
    <scope>NUCLEOTIDE SEQUENCE [LARGE SCALE GENOMIC DNA]</scope>
    <source>
        <strain evidence="11 12">Nm1</strain>
    </source>
</reference>
<evidence type="ECO:0000313" key="11">
    <source>
        <dbReference type="EMBL" id="SDY14955.1"/>
    </source>
</evidence>
<gene>
    <name evidence="11" type="ORF">SAMN05421881_102010</name>
</gene>
<protein>
    <recommendedName>
        <fullName evidence="10">Ectoine hydroxylase</fullName>
        <ecNumber evidence="10">1.14.11.55</ecNumber>
    </recommendedName>
</protein>
<accession>A0A1H3HI97</accession>
<dbReference type="InterPro" id="IPR012774">
    <property type="entry name" value="EctD"/>
</dbReference>
<keyword evidence="8" id="KW-0408">Iron</keyword>
<evidence type="ECO:0000256" key="6">
    <source>
        <dbReference type="ARBA" id="ARBA00022964"/>
    </source>
</evidence>
<evidence type="ECO:0000256" key="1">
    <source>
        <dbReference type="ARBA" id="ARBA00001954"/>
    </source>
</evidence>
<keyword evidence="6" id="KW-0223">Dioxygenase</keyword>
<evidence type="ECO:0000256" key="4">
    <source>
        <dbReference type="ARBA" id="ARBA00011738"/>
    </source>
</evidence>
<name>A0A1H3HI97_9PROT</name>
<evidence type="ECO:0000256" key="5">
    <source>
        <dbReference type="ARBA" id="ARBA00022723"/>
    </source>
</evidence>
<dbReference type="GO" id="GO:0005506">
    <property type="term" value="F:iron ion binding"/>
    <property type="evidence" value="ECO:0007669"/>
    <property type="project" value="UniProtKB-ARBA"/>
</dbReference>
<keyword evidence="7" id="KW-0560">Oxidoreductase</keyword>
<evidence type="ECO:0000256" key="9">
    <source>
        <dbReference type="ARBA" id="ARBA00049228"/>
    </source>
</evidence>
<dbReference type="Pfam" id="PF05721">
    <property type="entry name" value="PhyH"/>
    <property type="match status" value="1"/>
</dbReference>
<dbReference type="NCBIfam" id="TIGR02408">
    <property type="entry name" value="ectoine_ThpD"/>
    <property type="match status" value="1"/>
</dbReference>
<keyword evidence="12" id="KW-1185">Reference proteome</keyword>
<proteinExistence type="inferred from homology"/>
<sequence length="313" mass="34952">MKEQLQAGFVTTQADCYPSRVHAMPKVLARQDPVVYSDWTTASPLTRAQTESYARDGFLVLPHLLKPGEVVCLQREMAVLQGDTEGVDPELLIREPGSGALRSIFKVHEISRIFTRLAGDRRLAGIARFLLGDEVYIHQSRLNFKPAFRGKEFYWHSDFETWHVEDGMPRMRALSMSIVLTPNRSYNGPLMLIPGSHRQYISCVGETPDNHYVQSLKKQEYGVPDDDSLRALAETGGIETPLGPVGTVILFDCNTMHGSNSNITPFPRSNFFAVYNALSNRLVAPFGGKRPRPDFLAKRGTPQALPIHEGDIA</sequence>
<evidence type="ECO:0000256" key="3">
    <source>
        <dbReference type="ARBA" id="ARBA00007851"/>
    </source>
</evidence>
<comment type="function">
    <text evidence="2">Involved in the biosynthesis of 5-hydroxyectoine, called compatible solute, which helps organisms to survive extreme osmotic stress by acting as a highly soluble organic osmolyte. Catalyzes the 2-oxoglutarate-dependent selective hydroxylation of L-ectoine to yield (4S,5S)-5-hydroxyectoine.</text>
</comment>
<dbReference type="GO" id="GO:0016706">
    <property type="term" value="F:2-oxoglutarate-dependent dioxygenase activity"/>
    <property type="evidence" value="ECO:0007669"/>
    <property type="project" value="InterPro"/>
</dbReference>
<keyword evidence="5" id="KW-0479">Metal-binding</keyword>
<comment type="subunit">
    <text evidence="4">Homodimer.</text>
</comment>
<comment type="cofactor">
    <cofactor evidence="1">
        <name>Fe(2+)</name>
        <dbReference type="ChEBI" id="CHEBI:29033"/>
    </cofactor>
</comment>
<dbReference type="AlphaFoldDB" id="A0A1H3HI97"/>
<comment type="catalytic activity">
    <reaction evidence="9">
        <text>L-ectoine + 2-oxoglutarate + O2 = 5-hydroxyectoine + succinate + CO2</text>
        <dbReference type="Rhea" id="RHEA:45740"/>
        <dbReference type="ChEBI" id="CHEBI:15379"/>
        <dbReference type="ChEBI" id="CHEBI:16526"/>
        <dbReference type="ChEBI" id="CHEBI:16810"/>
        <dbReference type="ChEBI" id="CHEBI:30031"/>
        <dbReference type="ChEBI" id="CHEBI:58515"/>
        <dbReference type="ChEBI" id="CHEBI:85413"/>
        <dbReference type="EC" id="1.14.11.55"/>
    </reaction>
</comment>
<evidence type="ECO:0000256" key="7">
    <source>
        <dbReference type="ARBA" id="ARBA00023002"/>
    </source>
</evidence>
<dbReference type="EMBL" id="FNOY01000020">
    <property type="protein sequence ID" value="SDY14955.1"/>
    <property type="molecule type" value="Genomic_DNA"/>
</dbReference>
<dbReference type="PANTHER" id="PTHR20883">
    <property type="entry name" value="PHYTANOYL-COA DIOXYGENASE DOMAIN CONTAINING 1"/>
    <property type="match status" value="1"/>
</dbReference>
<organism evidence="11 12">
    <name type="scientific">Nitrosomonas halophila</name>
    <dbReference type="NCBI Taxonomy" id="44576"/>
    <lineage>
        <taxon>Bacteria</taxon>
        <taxon>Pseudomonadati</taxon>
        <taxon>Pseudomonadota</taxon>
        <taxon>Betaproteobacteria</taxon>
        <taxon>Nitrosomonadales</taxon>
        <taxon>Nitrosomonadaceae</taxon>
        <taxon>Nitrosomonas</taxon>
    </lineage>
</organism>
<dbReference type="EC" id="1.14.11.55" evidence="10"/>
<evidence type="ECO:0000256" key="10">
    <source>
        <dbReference type="NCBIfam" id="TIGR02408"/>
    </source>
</evidence>
<evidence type="ECO:0000256" key="2">
    <source>
        <dbReference type="ARBA" id="ARBA00004063"/>
    </source>
</evidence>
<dbReference type="InterPro" id="IPR008775">
    <property type="entry name" value="Phytyl_CoA_dOase-like"/>
</dbReference>
<dbReference type="STRING" id="44576.SAMN05421881_102010"/>